<dbReference type="NCBIfam" id="TIGR03090">
    <property type="entry name" value="SASP_tlp"/>
    <property type="match status" value="1"/>
</dbReference>
<dbReference type="AlphaFoldDB" id="F8IIP9"/>
<dbReference type="EMBL" id="CP002902">
    <property type="protein sequence ID" value="AEJ44574.1"/>
    <property type="molecule type" value="Genomic_DNA"/>
</dbReference>
<evidence type="ECO:0000313" key="2">
    <source>
        <dbReference type="Proteomes" id="UP000000292"/>
    </source>
</evidence>
<dbReference type="Proteomes" id="UP000000292">
    <property type="component" value="Chromosome"/>
</dbReference>
<organism evidence="1 2">
    <name type="scientific">Alicyclobacillus acidocaldarius (strain Tc-4-1)</name>
    <name type="common">Bacillus acidocaldarius</name>
    <dbReference type="NCBI Taxonomy" id="1048834"/>
    <lineage>
        <taxon>Bacteria</taxon>
        <taxon>Bacillati</taxon>
        <taxon>Bacillota</taxon>
        <taxon>Bacilli</taxon>
        <taxon>Bacillales</taxon>
        <taxon>Alicyclobacillaceae</taxon>
        <taxon>Alicyclobacillus</taxon>
    </lineage>
</organism>
<evidence type="ECO:0000313" key="1">
    <source>
        <dbReference type="EMBL" id="AEJ44574.1"/>
    </source>
</evidence>
<dbReference type="HAMAP" id="MF_01506">
    <property type="entry name" value="Tlp"/>
    <property type="match status" value="1"/>
</dbReference>
<name>F8IIP9_ALIAT</name>
<dbReference type="InterPro" id="IPR017524">
    <property type="entry name" value="SASP_thioredoxin-like"/>
</dbReference>
<gene>
    <name evidence="1" type="ordered locus">TC41_2680</name>
</gene>
<reference evidence="2" key="2">
    <citation type="submission" date="2011-06" db="EMBL/GenBank/DDBJ databases">
        <title>The complete genome sequence of Alicyclobacillus acidocaldarius sp. Tc-4-1.</title>
        <authorList>
            <person name="Chen Y."/>
            <person name="He Y."/>
            <person name="Dong Z."/>
            <person name="Hu S."/>
        </authorList>
    </citation>
    <scope>NUCLEOTIDE SEQUENCE [LARGE SCALE GENOMIC DNA]</scope>
    <source>
        <strain evidence="2">Tc-4-1</strain>
    </source>
</reference>
<dbReference type="PATRIC" id="fig|1048834.4.peg.2538"/>
<sequence>MNLAREGWRMPNPDNRADNVERLQEAIHNTMENLHEAEDFLAAHADEMNPKDVRNLVAKNERRRRAIDGFREEIRDEAHDARDRLQ</sequence>
<dbReference type="Pfam" id="PF19824">
    <property type="entry name" value="Tlp"/>
    <property type="match status" value="1"/>
</dbReference>
<protein>
    <submittedName>
        <fullName evidence="1">Small, acid-soluble spore protein tlp</fullName>
    </submittedName>
</protein>
<dbReference type="eggNOG" id="ENOG5032ZH6">
    <property type="taxonomic scope" value="Bacteria"/>
</dbReference>
<dbReference type="KEGG" id="aad:TC41_2680"/>
<dbReference type="STRING" id="1048834.TC41_2680"/>
<proteinExistence type="inferred from homology"/>
<dbReference type="HOGENOM" id="CLU_178266_0_0_9"/>
<reference evidence="1 2" key="1">
    <citation type="journal article" date="2011" name="J. Bacteriol.">
        <title>Complete Genome Sequence of Alicyclobacillus acidocaldarius Strain Tc-4-1.</title>
        <authorList>
            <person name="Chen Y."/>
            <person name="He Y."/>
            <person name="Zhang B."/>
            <person name="Yang J."/>
            <person name="Li W."/>
            <person name="Dong Z."/>
            <person name="Hu S."/>
        </authorList>
    </citation>
    <scope>NUCLEOTIDE SEQUENCE [LARGE SCALE GENOMIC DNA]</scope>
    <source>
        <strain evidence="1 2">Tc-4-1</strain>
    </source>
</reference>
<accession>F8IIP9</accession>